<evidence type="ECO:0000256" key="1">
    <source>
        <dbReference type="SAM" id="MobiDB-lite"/>
    </source>
</evidence>
<dbReference type="AlphaFoldDB" id="A0A8J3S1Y1"/>
<comment type="caution">
    <text evidence="2">The sequence shown here is derived from an EMBL/GenBank/DDBJ whole genome shotgun (WGS) entry which is preliminary data.</text>
</comment>
<name>A0A8J3S1Y1_PLARO</name>
<dbReference type="RefSeq" id="WP_141703743.1">
    <property type="nucleotide sequence ID" value="NZ_BMQP01000009.1"/>
</dbReference>
<gene>
    <name evidence="2" type="ORF">Pro02_28040</name>
</gene>
<sequence>MEPPKIRTNRYAYSTPITWDGDENWYRIEPDDMTYGELGKKCRAGAPGGAGGGRTGLMGRRGKFTPDIQARVVQALEGGRIVAVAAHPSPPALGTPGVTAGRADGREARR</sequence>
<protein>
    <submittedName>
        <fullName evidence="2">Uncharacterized protein</fullName>
    </submittedName>
</protein>
<accession>A0A8J3S1Y1</accession>
<evidence type="ECO:0000313" key="2">
    <source>
        <dbReference type="EMBL" id="GIH84396.1"/>
    </source>
</evidence>
<evidence type="ECO:0000313" key="3">
    <source>
        <dbReference type="Proteomes" id="UP000655044"/>
    </source>
</evidence>
<feature type="region of interest" description="Disordered" evidence="1">
    <location>
        <begin position="86"/>
        <end position="110"/>
    </location>
</feature>
<reference evidence="2" key="1">
    <citation type="submission" date="2021-01" db="EMBL/GenBank/DDBJ databases">
        <title>Whole genome shotgun sequence of Planobispora rosea NBRC 15558.</title>
        <authorList>
            <person name="Komaki H."/>
            <person name="Tamura T."/>
        </authorList>
    </citation>
    <scope>NUCLEOTIDE SEQUENCE</scope>
    <source>
        <strain evidence="2">NBRC 15558</strain>
    </source>
</reference>
<dbReference type="EMBL" id="BOOI01000024">
    <property type="protein sequence ID" value="GIH84396.1"/>
    <property type="molecule type" value="Genomic_DNA"/>
</dbReference>
<keyword evidence="3" id="KW-1185">Reference proteome</keyword>
<organism evidence="2 3">
    <name type="scientific">Planobispora rosea</name>
    <dbReference type="NCBI Taxonomy" id="35762"/>
    <lineage>
        <taxon>Bacteria</taxon>
        <taxon>Bacillati</taxon>
        <taxon>Actinomycetota</taxon>
        <taxon>Actinomycetes</taxon>
        <taxon>Streptosporangiales</taxon>
        <taxon>Streptosporangiaceae</taxon>
        <taxon>Planobispora</taxon>
    </lineage>
</organism>
<dbReference type="Proteomes" id="UP000655044">
    <property type="component" value="Unassembled WGS sequence"/>
</dbReference>
<proteinExistence type="predicted"/>